<accession>A0AAV4V927</accession>
<evidence type="ECO:0000256" key="1">
    <source>
        <dbReference type="SAM" id="MobiDB-lite"/>
    </source>
</evidence>
<dbReference type="Proteomes" id="UP001054945">
    <property type="component" value="Unassembled WGS sequence"/>
</dbReference>
<sequence>MPLPSGKSIIRPGNNIKTLSPPITHGWSLSGRPALPETGRFSSPQTEFEAASTRGQLLGGGGGQTNELMNPKSDRSDSICILAEKHLCNSTPMRHSLNLISISHAHYGKYTQRLEGWCGGGV</sequence>
<evidence type="ECO:0000313" key="2">
    <source>
        <dbReference type="EMBL" id="GIY66404.1"/>
    </source>
</evidence>
<organism evidence="2 3">
    <name type="scientific">Caerostris extrusa</name>
    <name type="common">Bark spider</name>
    <name type="synonym">Caerostris bankana</name>
    <dbReference type="NCBI Taxonomy" id="172846"/>
    <lineage>
        <taxon>Eukaryota</taxon>
        <taxon>Metazoa</taxon>
        <taxon>Ecdysozoa</taxon>
        <taxon>Arthropoda</taxon>
        <taxon>Chelicerata</taxon>
        <taxon>Arachnida</taxon>
        <taxon>Araneae</taxon>
        <taxon>Araneomorphae</taxon>
        <taxon>Entelegynae</taxon>
        <taxon>Araneoidea</taxon>
        <taxon>Araneidae</taxon>
        <taxon>Caerostris</taxon>
    </lineage>
</organism>
<dbReference type="AlphaFoldDB" id="A0AAV4V927"/>
<feature type="region of interest" description="Disordered" evidence="1">
    <location>
        <begin position="1"/>
        <end position="73"/>
    </location>
</feature>
<protein>
    <submittedName>
        <fullName evidence="2">Uncharacterized protein</fullName>
    </submittedName>
</protein>
<evidence type="ECO:0000313" key="3">
    <source>
        <dbReference type="Proteomes" id="UP001054945"/>
    </source>
</evidence>
<dbReference type="EMBL" id="BPLR01014113">
    <property type="protein sequence ID" value="GIY66404.1"/>
    <property type="molecule type" value="Genomic_DNA"/>
</dbReference>
<comment type="caution">
    <text evidence="2">The sequence shown here is derived from an EMBL/GenBank/DDBJ whole genome shotgun (WGS) entry which is preliminary data.</text>
</comment>
<keyword evidence="3" id="KW-1185">Reference proteome</keyword>
<reference evidence="2 3" key="1">
    <citation type="submission" date="2021-06" db="EMBL/GenBank/DDBJ databases">
        <title>Caerostris extrusa draft genome.</title>
        <authorList>
            <person name="Kono N."/>
            <person name="Arakawa K."/>
        </authorList>
    </citation>
    <scope>NUCLEOTIDE SEQUENCE [LARGE SCALE GENOMIC DNA]</scope>
</reference>
<gene>
    <name evidence="2" type="ORF">CEXT_791771</name>
</gene>
<proteinExistence type="predicted"/>
<name>A0AAV4V927_CAEEX</name>